<dbReference type="RefSeq" id="WP_141293574.1">
    <property type="nucleotide sequence ID" value="NZ_BJCD01000031.1"/>
</dbReference>
<protein>
    <submittedName>
        <fullName evidence="1">Uncharacterized protein</fullName>
    </submittedName>
</protein>
<organism evidence="1 2">
    <name type="scientific">Planktothrix agardhii CCAP 1459/11A</name>
    <dbReference type="NCBI Taxonomy" id="282420"/>
    <lineage>
        <taxon>Bacteria</taxon>
        <taxon>Bacillati</taxon>
        <taxon>Cyanobacteriota</taxon>
        <taxon>Cyanophyceae</taxon>
        <taxon>Oscillatoriophycideae</taxon>
        <taxon>Oscillatoriales</taxon>
        <taxon>Microcoleaceae</taxon>
        <taxon>Planktothrix</taxon>
    </lineage>
</organism>
<dbReference type="AlphaFoldDB" id="A0A4P5ZU49"/>
<dbReference type="Proteomes" id="UP000299794">
    <property type="component" value="Unassembled WGS sequence"/>
</dbReference>
<evidence type="ECO:0000313" key="1">
    <source>
        <dbReference type="EMBL" id="GDZ93061.1"/>
    </source>
</evidence>
<name>A0A4P5ZU49_PLAAG</name>
<comment type="caution">
    <text evidence="1">The sequence shown here is derived from an EMBL/GenBank/DDBJ whole genome shotgun (WGS) entry which is preliminary data.</text>
</comment>
<reference evidence="2" key="1">
    <citation type="submission" date="2019-02" db="EMBL/GenBank/DDBJ databases">
        <title>Draft genome sequence of Planktothrix agardhii NIES-905.</title>
        <authorList>
            <person name="Yamaguchi H."/>
            <person name="Suzuki S."/>
            <person name="Kawachi M."/>
        </authorList>
    </citation>
    <scope>NUCLEOTIDE SEQUENCE [LARGE SCALE GENOMIC DNA]</scope>
    <source>
        <strain evidence="2">CCAP 1459/11A</strain>
    </source>
</reference>
<dbReference type="EMBL" id="BJCD01000031">
    <property type="protein sequence ID" value="GDZ93061.1"/>
    <property type="molecule type" value="Genomic_DNA"/>
</dbReference>
<sequence length="357" mass="39722">MKRSVFETFISSLVILSSLLITLPAKTANFQLVDMGCRAITPPQSNSPPLRFRGQKIMIGTQEFNEVAIFDRGDYPSILSKKEPIFIVCPIGSGNNSRFRTLRLQFGLNSRHDRIAPTTIVRLSLELNGQPYGFKDIRPGEDINWMVDITSKTNIGLTAECIQDDGRNAGVGCPPISFTDMTLSELTPSSLDNNGAKNTILLTEMKCTGGRYGSPYLRPVVASDFGMGSTNPEQFFYINIGRRQVREVAFLSDDLLSHNRQDNSFNKTIETSCTTPTYFKNLNITYGIDDQQKSRSSTIELSVYVNGQLIGTRSVSYGKEPETWNIPLSNPRSINLQAKCTSDFSCSRLSFTNLSLE</sequence>
<evidence type="ECO:0000313" key="2">
    <source>
        <dbReference type="Proteomes" id="UP000299794"/>
    </source>
</evidence>
<accession>A0A4P5ZU49</accession>
<gene>
    <name evidence="1" type="ORF">PA905_08960</name>
</gene>
<proteinExistence type="predicted"/>